<gene>
    <name evidence="3" type="ORF">FF125_02650</name>
</gene>
<protein>
    <submittedName>
        <fullName evidence="3">Conjugal transfer protein</fullName>
    </submittedName>
</protein>
<evidence type="ECO:0000256" key="1">
    <source>
        <dbReference type="SAM" id="Coils"/>
    </source>
</evidence>
<evidence type="ECO:0000313" key="3">
    <source>
        <dbReference type="EMBL" id="QCX37386.1"/>
    </source>
</evidence>
<organism evidence="3 4">
    <name type="scientific">Aureibaculum algae</name>
    <dbReference type="NCBI Taxonomy" id="2584122"/>
    <lineage>
        <taxon>Bacteria</taxon>
        <taxon>Pseudomonadati</taxon>
        <taxon>Bacteroidota</taxon>
        <taxon>Flavobacteriia</taxon>
        <taxon>Flavobacteriales</taxon>
        <taxon>Flavobacteriaceae</taxon>
        <taxon>Aureibaculum</taxon>
    </lineage>
</organism>
<dbReference type="EMBL" id="CP040749">
    <property type="protein sequence ID" value="QCX37386.1"/>
    <property type="molecule type" value="Genomic_DNA"/>
</dbReference>
<name>A0A5B7TQG4_9FLAO</name>
<keyword evidence="1" id="KW-0175">Coiled coil</keyword>
<dbReference type="InterPro" id="IPR023220">
    <property type="entry name" value="T4SS_VirB5-domain"/>
</dbReference>
<dbReference type="AlphaFoldDB" id="A0A5B7TQG4"/>
<dbReference type="KEGG" id="fbe:FF125_02650"/>
<reference evidence="3 4" key="1">
    <citation type="submission" date="2019-05" db="EMBL/GenBank/DDBJ databases">
        <title>Algicella ahnfeltiae gen. nov., sp. nov., a novel marine bacterium of the family Flavobacteriaceae isolated from a red alga.</title>
        <authorList>
            <person name="Nedashkovskaya O.I."/>
            <person name="Kukhlevskiy A.D."/>
            <person name="Kim S.-G."/>
            <person name="Zhukova N.V."/>
            <person name="Mikhailov V.V."/>
        </authorList>
    </citation>
    <scope>NUCLEOTIDE SEQUENCE [LARGE SCALE GENOMIC DNA]</scope>
    <source>
        <strain evidence="3 4">10Alg115</strain>
    </source>
</reference>
<dbReference type="OrthoDB" id="1429505at2"/>
<proteinExistence type="predicted"/>
<evidence type="ECO:0000256" key="2">
    <source>
        <dbReference type="SAM" id="SignalP"/>
    </source>
</evidence>
<feature type="coiled-coil region" evidence="1">
    <location>
        <begin position="42"/>
        <end position="86"/>
    </location>
</feature>
<accession>A0A5B7TQG4</accession>
<evidence type="ECO:0000313" key="4">
    <source>
        <dbReference type="Proteomes" id="UP000306229"/>
    </source>
</evidence>
<keyword evidence="2" id="KW-0732">Signal</keyword>
<sequence length="193" mass="22207">MNTTIKKILLTTFCILLLKGHSVAQGEPVYDHTSYVEMGKALTEAGKQTDELLKTVKFLEEQKENIEKVSNVIKQLKAVKELAKNNERLFNVVKDDLKAILDSPYIKPEEIERITESFNAIIDNAIKSVELIEEILSNDNLKMTDGERLEMIKAKEAESNEMVAEINQKTRLYQEIIAFREMQDKINNREAKY</sequence>
<dbReference type="Proteomes" id="UP000306229">
    <property type="component" value="Chromosome"/>
</dbReference>
<keyword evidence="4" id="KW-1185">Reference proteome</keyword>
<feature type="chain" id="PRO_5023003196" evidence="2">
    <location>
        <begin position="25"/>
        <end position="193"/>
    </location>
</feature>
<feature type="signal peptide" evidence="2">
    <location>
        <begin position="1"/>
        <end position="24"/>
    </location>
</feature>
<dbReference type="Gene3D" id="1.20.58.430">
    <property type="entry name" value="Type IV secretion system, VirB5-domain"/>
    <property type="match status" value="1"/>
</dbReference>
<dbReference type="RefSeq" id="WP_138948324.1">
    <property type="nucleotide sequence ID" value="NZ_CP040749.1"/>
</dbReference>